<feature type="region of interest" description="Disordered" evidence="1">
    <location>
        <begin position="1"/>
        <end position="26"/>
    </location>
</feature>
<name>A0A6A5UU49_9PLEO</name>
<organism evidence="2 3">
    <name type="scientific">Bimuria novae-zelandiae CBS 107.79</name>
    <dbReference type="NCBI Taxonomy" id="1447943"/>
    <lineage>
        <taxon>Eukaryota</taxon>
        <taxon>Fungi</taxon>
        <taxon>Dikarya</taxon>
        <taxon>Ascomycota</taxon>
        <taxon>Pezizomycotina</taxon>
        <taxon>Dothideomycetes</taxon>
        <taxon>Pleosporomycetidae</taxon>
        <taxon>Pleosporales</taxon>
        <taxon>Massarineae</taxon>
        <taxon>Didymosphaeriaceae</taxon>
        <taxon>Bimuria</taxon>
    </lineage>
</organism>
<dbReference type="Proteomes" id="UP000800036">
    <property type="component" value="Unassembled WGS sequence"/>
</dbReference>
<sequence length="183" mass="19138">MAHPTTAVRRWRGPSAPSCTDRGRMGPIAIATGGRGGSRALRDMPMRHVASKRMRAANGGSSAFLHRAGVPRESIAMLLSALRSSDCSRHYESAGVPQVISSSAAQTPQPAIGMSPKRTALSGGARITASTCIEGRGLAAHLRLCSGTCAGAGRRLFLTTTRAAAAKLEGKSSLVEQTRRRMS</sequence>
<gene>
    <name evidence="2" type="ORF">BU23DRAFT_572486</name>
</gene>
<dbReference type="EMBL" id="ML976722">
    <property type="protein sequence ID" value="KAF1968238.1"/>
    <property type="molecule type" value="Genomic_DNA"/>
</dbReference>
<protein>
    <submittedName>
        <fullName evidence="2">Uncharacterized protein</fullName>
    </submittedName>
</protein>
<reference evidence="2" key="1">
    <citation type="journal article" date="2020" name="Stud. Mycol.">
        <title>101 Dothideomycetes genomes: a test case for predicting lifestyles and emergence of pathogens.</title>
        <authorList>
            <person name="Haridas S."/>
            <person name="Albert R."/>
            <person name="Binder M."/>
            <person name="Bloem J."/>
            <person name="Labutti K."/>
            <person name="Salamov A."/>
            <person name="Andreopoulos B."/>
            <person name="Baker S."/>
            <person name="Barry K."/>
            <person name="Bills G."/>
            <person name="Bluhm B."/>
            <person name="Cannon C."/>
            <person name="Castanera R."/>
            <person name="Culley D."/>
            <person name="Daum C."/>
            <person name="Ezra D."/>
            <person name="Gonzalez J."/>
            <person name="Henrissat B."/>
            <person name="Kuo A."/>
            <person name="Liang C."/>
            <person name="Lipzen A."/>
            <person name="Lutzoni F."/>
            <person name="Magnuson J."/>
            <person name="Mondo S."/>
            <person name="Nolan M."/>
            <person name="Ohm R."/>
            <person name="Pangilinan J."/>
            <person name="Park H.-J."/>
            <person name="Ramirez L."/>
            <person name="Alfaro M."/>
            <person name="Sun H."/>
            <person name="Tritt A."/>
            <person name="Yoshinaga Y."/>
            <person name="Zwiers L.-H."/>
            <person name="Turgeon B."/>
            <person name="Goodwin S."/>
            <person name="Spatafora J."/>
            <person name="Crous P."/>
            <person name="Grigoriev I."/>
        </authorList>
    </citation>
    <scope>NUCLEOTIDE SEQUENCE</scope>
    <source>
        <strain evidence="2">CBS 107.79</strain>
    </source>
</reference>
<dbReference type="AlphaFoldDB" id="A0A6A5UU49"/>
<accession>A0A6A5UU49</accession>
<evidence type="ECO:0000256" key="1">
    <source>
        <dbReference type="SAM" id="MobiDB-lite"/>
    </source>
</evidence>
<proteinExistence type="predicted"/>
<keyword evidence="3" id="KW-1185">Reference proteome</keyword>
<evidence type="ECO:0000313" key="2">
    <source>
        <dbReference type="EMBL" id="KAF1968238.1"/>
    </source>
</evidence>
<evidence type="ECO:0000313" key="3">
    <source>
        <dbReference type="Proteomes" id="UP000800036"/>
    </source>
</evidence>